<evidence type="ECO:0000313" key="1">
    <source>
        <dbReference type="EMBL" id="THH32220.1"/>
    </source>
</evidence>
<accession>A0A4S4N8I3</accession>
<dbReference type="EMBL" id="SGPM01000027">
    <property type="protein sequence ID" value="THH32220.1"/>
    <property type="molecule type" value="Genomic_DNA"/>
</dbReference>
<gene>
    <name evidence="1" type="ORF">EUX98_g1970</name>
</gene>
<comment type="caution">
    <text evidence="1">The sequence shown here is derived from an EMBL/GenBank/DDBJ whole genome shotgun (WGS) entry which is preliminary data.</text>
</comment>
<keyword evidence="2" id="KW-1185">Reference proteome</keyword>
<organism evidence="1 2">
    <name type="scientific">Antrodiella citrinella</name>
    <dbReference type="NCBI Taxonomy" id="2447956"/>
    <lineage>
        <taxon>Eukaryota</taxon>
        <taxon>Fungi</taxon>
        <taxon>Dikarya</taxon>
        <taxon>Basidiomycota</taxon>
        <taxon>Agaricomycotina</taxon>
        <taxon>Agaricomycetes</taxon>
        <taxon>Polyporales</taxon>
        <taxon>Steccherinaceae</taxon>
        <taxon>Antrodiella</taxon>
    </lineage>
</organism>
<sequence>MVVNSELRCDMPSMEPLVPSSIHALRAYSQLRAADLQEETHPAEDGVPI</sequence>
<dbReference type="Proteomes" id="UP000308730">
    <property type="component" value="Unassembled WGS sequence"/>
</dbReference>
<reference evidence="1 2" key="1">
    <citation type="submission" date="2019-02" db="EMBL/GenBank/DDBJ databases">
        <title>Genome sequencing of the rare red list fungi Antrodiella citrinella (Flaviporus citrinellus).</title>
        <authorList>
            <person name="Buettner E."/>
            <person name="Kellner H."/>
        </authorList>
    </citation>
    <scope>NUCLEOTIDE SEQUENCE [LARGE SCALE GENOMIC DNA]</scope>
    <source>
        <strain evidence="1 2">DSM 108506</strain>
    </source>
</reference>
<name>A0A4S4N8I3_9APHY</name>
<protein>
    <submittedName>
        <fullName evidence="1">Uncharacterized protein</fullName>
    </submittedName>
</protein>
<dbReference type="AlphaFoldDB" id="A0A4S4N8I3"/>
<evidence type="ECO:0000313" key="2">
    <source>
        <dbReference type="Proteomes" id="UP000308730"/>
    </source>
</evidence>
<proteinExistence type="predicted"/>